<sequence>MAPFLLKAAKAEAPHDAVVASLVDRSERQAQLFNAGRMEEWVEHVRLGDDFTLMQPFGGPAIHGFDASPQHLAELAARFQNGDASLELVQAVATDDLVLLAYIERQDGEVFGLPKQDWSLRVTQVFRRQGADWHLVHRLADPLVRSISLATTAALAAGRDLAVEGW</sequence>
<organism evidence="1 2">
    <name type="scientific">Devosia insulae DS-56</name>
    <dbReference type="NCBI Taxonomy" id="1116389"/>
    <lineage>
        <taxon>Bacteria</taxon>
        <taxon>Pseudomonadati</taxon>
        <taxon>Pseudomonadota</taxon>
        <taxon>Alphaproteobacteria</taxon>
        <taxon>Hyphomicrobiales</taxon>
        <taxon>Devosiaceae</taxon>
        <taxon>Devosia</taxon>
    </lineage>
</organism>
<dbReference type="SUPFAM" id="SSF54427">
    <property type="entry name" value="NTF2-like"/>
    <property type="match status" value="1"/>
</dbReference>
<dbReference type="EMBL" id="LAJE02000410">
    <property type="protein sequence ID" value="OEO27914.1"/>
    <property type="molecule type" value="Genomic_DNA"/>
</dbReference>
<protein>
    <recommendedName>
        <fullName evidence="3">SnoaL-like domain-containing protein</fullName>
    </recommendedName>
</protein>
<accession>A0A1E5XHF3</accession>
<proteinExistence type="predicted"/>
<evidence type="ECO:0000313" key="1">
    <source>
        <dbReference type="EMBL" id="OEO27914.1"/>
    </source>
</evidence>
<dbReference type="AlphaFoldDB" id="A0A1E5XHF3"/>
<name>A0A1E5XHF3_9HYPH</name>
<evidence type="ECO:0000313" key="2">
    <source>
        <dbReference type="Proteomes" id="UP000095463"/>
    </source>
</evidence>
<comment type="caution">
    <text evidence="1">The sequence shown here is derived from an EMBL/GenBank/DDBJ whole genome shotgun (WGS) entry which is preliminary data.</text>
</comment>
<dbReference type="Gene3D" id="3.10.450.50">
    <property type="match status" value="1"/>
</dbReference>
<keyword evidence="2" id="KW-1185">Reference proteome</keyword>
<reference evidence="1 2" key="1">
    <citation type="journal article" date="2015" name="Genome Announc.">
        <title>Genome Assemblies of Three Soil-Associated Devosia species: D. insulae, D. limi, and D. soli.</title>
        <authorList>
            <person name="Hassan Y.I."/>
            <person name="Lepp D."/>
            <person name="Zhou T."/>
        </authorList>
    </citation>
    <scope>NUCLEOTIDE SEQUENCE [LARGE SCALE GENOMIC DNA]</scope>
    <source>
        <strain evidence="1 2">DS-56</strain>
    </source>
</reference>
<gene>
    <name evidence="1" type="ORF">VW23_007285</name>
</gene>
<dbReference type="Proteomes" id="UP000095463">
    <property type="component" value="Unassembled WGS sequence"/>
</dbReference>
<evidence type="ECO:0008006" key="3">
    <source>
        <dbReference type="Google" id="ProtNLM"/>
    </source>
</evidence>
<dbReference type="InterPro" id="IPR032710">
    <property type="entry name" value="NTF2-like_dom_sf"/>
</dbReference>